<feature type="compositionally biased region" description="Low complexity" evidence="1">
    <location>
        <begin position="562"/>
        <end position="583"/>
    </location>
</feature>
<protein>
    <submittedName>
        <fullName evidence="2">Transcription factor Opi1-domain-containing protein</fullName>
    </submittedName>
</protein>
<dbReference type="AlphaFoldDB" id="A0A4P9WBI1"/>
<dbReference type="Pfam" id="PF08618">
    <property type="entry name" value="Opi1"/>
    <property type="match status" value="1"/>
</dbReference>
<sequence>MFSIGATPIHAQYLNGQNSSYQYPAPTSSYDHDPHHYSHSHNEQPSSNGIDIPYPPYHQHHHGAEQAGAGVRHSEAFGTASKMVWILVPPYQMPKIAAASRLPSSPSHLNKSTANLHSERRPSASSSASSPDSEQHFMQRVSNIPLVNKSINQIGAAYEATKNASRVVKYSAESVETGVKTITKPVLNMVEPALAPLDRLLCNQMDKLERSFPSIISPHPSHPSSQPPITPRHPHPIHSSSSYQTMDGIDSPRESEIRTRPRSRSASSVDLLSPPPVPLVSDIPMSPQLQSAVGGAPMSPTFRLDGPPLTNALPGANSAPGGAAGQGQYRLEDGPMTTAPHIDRKPRQSRWHQVVAGVGGTFGGLVLSDETMRGLKYCLQWLQYATGHIDRQIAILRDYLLRAGGNVTSFLAGVATGTSTSQPTPPLSPQSADLVPTTGTDLLSVVSAIKREVVETLRRVVDVIGRYAAVYLPGEARRTVRGFILSMPGRWATLNQDGSAPTASSSSSTVPPPPPGPTAEAQKVLTLASESSNMLKGIMNIFAQTVDGAERYLGRVVGWPASNPPSSASSSSSSSGPSGAPPAIEAPPDHPANLHHHHPYTRHRSHSMSSSTTSEASGSSKGKGRQDCDGDSGREADDDMEMGERDGGGGSRWRGGGGWLFL</sequence>
<evidence type="ECO:0000256" key="1">
    <source>
        <dbReference type="SAM" id="MobiDB-lite"/>
    </source>
</evidence>
<feature type="region of interest" description="Disordered" evidence="1">
    <location>
        <begin position="213"/>
        <end position="350"/>
    </location>
</feature>
<feature type="compositionally biased region" description="Low complexity" evidence="1">
    <location>
        <begin position="311"/>
        <end position="321"/>
    </location>
</feature>
<feature type="compositionally biased region" description="Basic and acidic residues" evidence="1">
    <location>
        <begin position="624"/>
        <end position="635"/>
    </location>
</feature>
<feature type="region of interest" description="Disordered" evidence="1">
    <location>
        <begin position="20"/>
        <end position="70"/>
    </location>
</feature>
<feature type="region of interest" description="Disordered" evidence="1">
    <location>
        <begin position="99"/>
        <end position="136"/>
    </location>
</feature>
<dbReference type="GO" id="GO:0030968">
    <property type="term" value="P:endoplasmic reticulum unfolded protein response"/>
    <property type="evidence" value="ECO:0007669"/>
    <property type="project" value="TreeGrafter"/>
</dbReference>
<evidence type="ECO:0000313" key="3">
    <source>
        <dbReference type="Proteomes" id="UP000269721"/>
    </source>
</evidence>
<dbReference type="PANTHER" id="PTHR38406:SF1">
    <property type="entry name" value="TRANSCRIPTIONAL REPRESSOR OPI1"/>
    <property type="match status" value="1"/>
</dbReference>
<feature type="region of interest" description="Disordered" evidence="1">
    <location>
        <begin position="562"/>
        <end position="662"/>
    </location>
</feature>
<dbReference type="InterPro" id="IPR013927">
    <property type="entry name" value="TF_Opi1_Ccg-8"/>
</dbReference>
<feature type="compositionally biased region" description="Low complexity" evidence="1">
    <location>
        <begin position="607"/>
        <end position="620"/>
    </location>
</feature>
<feature type="compositionally biased region" description="Basic residues" evidence="1">
    <location>
        <begin position="593"/>
        <end position="606"/>
    </location>
</feature>
<dbReference type="GO" id="GO:0006357">
    <property type="term" value="P:regulation of transcription by RNA polymerase II"/>
    <property type="evidence" value="ECO:0007669"/>
    <property type="project" value="TreeGrafter"/>
</dbReference>
<dbReference type="GO" id="GO:0005783">
    <property type="term" value="C:endoplasmic reticulum"/>
    <property type="evidence" value="ECO:0007669"/>
    <property type="project" value="TreeGrafter"/>
</dbReference>
<organism evidence="2 3">
    <name type="scientific">Blyttiomyces helicus</name>
    <dbReference type="NCBI Taxonomy" id="388810"/>
    <lineage>
        <taxon>Eukaryota</taxon>
        <taxon>Fungi</taxon>
        <taxon>Fungi incertae sedis</taxon>
        <taxon>Chytridiomycota</taxon>
        <taxon>Chytridiomycota incertae sedis</taxon>
        <taxon>Chytridiomycetes</taxon>
        <taxon>Chytridiomycetes incertae sedis</taxon>
        <taxon>Blyttiomyces</taxon>
    </lineage>
</organism>
<feature type="compositionally biased region" description="Polar residues" evidence="1">
    <location>
        <begin position="102"/>
        <end position="116"/>
    </location>
</feature>
<reference evidence="3" key="1">
    <citation type="journal article" date="2018" name="Nat. Microbiol.">
        <title>Leveraging single-cell genomics to expand the fungal tree of life.</title>
        <authorList>
            <person name="Ahrendt S.R."/>
            <person name="Quandt C.A."/>
            <person name="Ciobanu D."/>
            <person name="Clum A."/>
            <person name="Salamov A."/>
            <person name="Andreopoulos B."/>
            <person name="Cheng J.F."/>
            <person name="Woyke T."/>
            <person name="Pelin A."/>
            <person name="Henrissat B."/>
            <person name="Reynolds N.K."/>
            <person name="Benny G.L."/>
            <person name="Smith M.E."/>
            <person name="James T.Y."/>
            <person name="Grigoriev I.V."/>
        </authorList>
    </citation>
    <scope>NUCLEOTIDE SEQUENCE [LARGE SCALE GENOMIC DNA]</scope>
</reference>
<feature type="compositionally biased region" description="Low complexity" evidence="1">
    <location>
        <begin position="213"/>
        <end position="224"/>
    </location>
</feature>
<feature type="compositionally biased region" description="Gly residues" evidence="1">
    <location>
        <begin position="648"/>
        <end position="662"/>
    </location>
</feature>
<dbReference type="Proteomes" id="UP000269721">
    <property type="component" value="Unassembled WGS sequence"/>
</dbReference>
<dbReference type="GO" id="GO:0003714">
    <property type="term" value="F:transcription corepressor activity"/>
    <property type="evidence" value="ECO:0007669"/>
    <property type="project" value="InterPro"/>
</dbReference>
<feature type="compositionally biased region" description="Low complexity" evidence="1">
    <location>
        <begin position="123"/>
        <end position="132"/>
    </location>
</feature>
<feature type="compositionally biased region" description="Low complexity" evidence="1">
    <location>
        <begin position="499"/>
        <end position="509"/>
    </location>
</feature>
<feature type="region of interest" description="Disordered" evidence="1">
    <location>
        <begin position="495"/>
        <end position="520"/>
    </location>
</feature>
<dbReference type="GO" id="GO:0008654">
    <property type="term" value="P:phospholipid biosynthetic process"/>
    <property type="evidence" value="ECO:0007669"/>
    <property type="project" value="TreeGrafter"/>
</dbReference>
<gene>
    <name evidence="2" type="ORF">BDK51DRAFT_29194</name>
</gene>
<keyword evidence="3" id="KW-1185">Reference proteome</keyword>
<evidence type="ECO:0000313" key="2">
    <source>
        <dbReference type="EMBL" id="RKO89979.1"/>
    </source>
</evidence>
<proteinExistence type="predicted"/>
<dbReference type="EMBL" id="KZ995788">
    <property type="protein sequence ID" value="RKO89979.1"/>
    <property type="molecule type" value="Genomic_DNA"/>
</dbReference>
<feature type="compositionally biased region" description="Basic and acidic residues" evidence="1">
    <location>
        <begin position="250"/>
        <end position="259"/>
    </location>
</feature>
<accession>A0A4P9WBI1</accession>
<dbReference type="PANTHER" id="PTHR38406">
    <property type="entry name" value="TRANSCRIPTIONAL REPRESSOR OPI1"/>
    <property type="match status" value="1"/>
</dbReference>
<dbReference type="GO" id="GO:0005634">
    <property type="term" value="C:nucleus"/>
    <property type="evidence" value="ECO:0007669"/>
    <property type="project" value="TreeGrafter"/>
</dbReference>
<feature type="compositionally biased region" description="Basic and acidic residues" evidence="1">
    <location>
        <begin position="30"/>
        <end position="42"/>
    </location>
</feature>
<name>A0A4P9WBI1_9FUNG</name>
<dbReference type="OrthoDB" id="2441642at2759"/>